<evidence type="ECO:0000256" key="10">
    <source>
        <dbReference type="ARBA" id="ARBA00048540"/>
    </source>
</evidence>
<evidence type="ECO:0000256" key="4">
    <source>
        <dbReference type="ARBA" id="ARBA00022630"/>
    </source>
</evidence>
<evidence type="ECO:0000256" key="11">
    <source>
        <dbReference type="PIRNR" id="PIRNR006268"/>
    </source>
</evidence>
<dbReference type="Gene3D" id="3.10.520.10">
    <property type="entry name" value="ApbE-like domains"/>
    <property type="match status" value="1"/>
</dbReference>
<evidence type="ECO:0000256" key="5">
    <source>
        <dbReference type="ARBA" id="ARBA00022679"/>
    </source>
</evidence>
<keyword evidence="12" id="KW-0997">Cell inner membrane</keyword>
<organism evidence="13 14">
    <name type="scientific">Mesonia maritima</name>
    <dbReference type="NCBI Taxonomy" id="1793873"/>
    <lineage>
        <taxon>Bacteria</taxon>
        <taxon>Pseudomonadati</taxon>
        <taxon>Bacteroidota</taxon>
        <taxon>Flavobacteriia</taxon>
        <taxon>Flavobacteriales</taxon>
        <taxon>Flavobacteriaceae</taxon>
        <taxon>Mesonia</taxon>
    </lineage>
</organism>
<proteinExistence type="inferred from homology"/>
<evidence type="ECO:0000256" key="8">
    <source>
        <dbReference type="ARBA" id="ARBA00022842"/>
    </source>
</evidence>
<dbReference type="InterPro" id="IPR024932">
    <property type="entry name" value="ApbE"/>
</dbReference>
<keyword evidence="12" id="KW-0472">Membrane</keyword>
<evidence type="ECO:0000256" key="7">
    <source>
        <dbReference type="ARBA" id="ARBA00022827"/>
    </source>
</evidence>
<comment type="caution">
    <text evidence="13">The sequence shown here is derived from an EMBL/GenBank/DDBJ whole genome shotgun (WGS) entry which is preliminary data.</text>
</comment>
<keyword evidence="14" id="KW-1185">Reference proteome</keyword>
<comment type="cofactor">
    <cofactor evidence="1 12">
        <name>Mg(2+)</name>
        <dbReference type="ChEBI" id="CHEBI:18420"/>
    </cofactor>
</comment>
<keyword evidence="7 11" id="KW-0274">FAD</keyword>
<comment type="function">
    <text evidence="12">Flavin transferase that catalyzes the transfer of the FMN moiety of FAD and its covalent binding to the hydroxyl group of a threonine residue in a target flavoprotein.</text>
</comment>
<evidence type="ECO:0000256" key="6">
    <source>
        <dbReference type="ARBA" id="ARBA00022723"/>
    </source>
</evidence>
<dbReference type="PROSITE" id="PS51257">
    <property type="entry name" value="PROKAR_LIPOPROTEIN"/>
    <property type="match status" value="1"/>
</dbReference>
<evidence type="ECO:0000256" key="1">
    <source>
        <dbReference type="ARBA" id="ARBA00001946"/>
    </source>
</evidence>
<gene>
    <name evidence="13" type="ORF">GGR31_001918</name>
</gene>
<dbReference type="Pfam" id="PF02424">
    <property type="entry name" value="ApbE"/>
    <property type="match status" value="1"/>
</dbReference>
<dbReference type="RefSeq" id="WP_309728445.1">
    <property type="nucleotide sequence ID" value="NZ_JAVDQA010000005.1"/>
</dbReference>
<protein>
    <recommendedName>
        <fullName evidence="3 11">FAD:protein FMN transferase</fullName>
        <ecNumber evidence="2 11">2.7.1.180</ecNumber>
    </recommendedName>
    <alternativeName>
        <fullName evidence="9 11">Flavin transferase</fullName>
    </alternativeName>
</protein>
<dbReference type="PANTHER" id="PTHR30040">
    <property type="entry name" value="THIAMINE BIOSYNTHESIS LIPOPROTEIN APBE"/>
    <property type="match status" value="1"/>
</dbReference>
<dbReference type="InterPro" id="IPR003374">
    <property type="entry name" value="ApbE-like_sf"/>
</dbReference>
<comment type="subcellular location">
    <subcellularLocation>
        <location evidence="12">Cell inner membrane</location>
        <topology evidence="12">Lipid-anchor</topology>
        <orientation evidence="12">Periplasmic side</orientation>
    </subcellularLocation>
</comment>
<keyword evidence="12 13" id="KW-0449">Lipoprotein</keyword>
<evidence type="ECO:0000256" key="9">
    <source>
        <dbReference type="ARBA" id="ARBA00031306"/>
    </source>
</evidence>
<keyword evidence="4 11" id="KW-0285">Flavoprotein</keyword>
<comment type="catalytic activity">
    <reaction evidence="10 11 12">
        <text>L-threonyl-[protein] + FAD = FMN-L-threonyl-[protein] + AMP + H(+)</text>
        <dbReference type="Rhea" id="RHEA:36847"/>
        <dbReference type="Rhea" id="RHEA-COMP:11060"/>
        <dbReference type="Rhea" id="RHEA-COMP:11061"/>
        <dbReference type="ChEBI" id="CHEBI:15378"/>
        <dbReference type="ChEBI" id="CHEBI:30013"/>
        <dbReference type="ChEBI" id="CHEBI:57692"/>
        <dbReference type="ChEBI" id="CHEBI:74257"/>
        <dbReference type="ChEBI" id="CHEBI:456215"/>
        <dbReference type="EC" id="2.7.1.180"/>
    </reaction>
</comment>
<dbReference type="EMBL" id="JAVDQA010000005">
    <property type="protein sequence ID" value="MDR6301267.1"/>
    <property type="molecule type" value="Genomic_DNA"/>
</dbReference>
<dbReference type="PANTHER" id="PTHR30040:SF2">
    <property type="entry name" value="FAD:PROTEIN FMN TRANSFERASE"/>
    <property type="match status" value="1"/>
</dbReference>
<dbReference type="EC" id="2.7.1.180" evidence="2 11"/>
<sequence>MKKIIFTLFLTALIFSCTEDKSEVTTVSGNALGTTFHIKYFSTIDFDVETKVDSVFEAVNKSMSTYLANSDISKINKGDSTIQVDHMFREVFQLSKKINKKTKGYFDPTVGNLVNFYGFGADKISLPTEKTHDSLMNYVGLEKINLTENNYIKKENPQIYLEFNAIGKGYAVDRLSKMFENEKVKNYLVEVGGEIRASGKNLENEQLWRVGIDDPQQDETERSIAKIVSLNNTALATSGNYRKFRIDSVTGQRFVHTINPKTGFSEKSDILSASVLAKTCAEADGYATAFMAMGSEKSILLVEKLPEIEAYFIYDDNGNLKTFTSTGFEKNLLEK</sequence>
<keyword evidence="12" id="KW-1003">Cell membrane</keyword>
<comment type="similarity">
    <text evidence="11 12">Belongs to the ApbE family.</text>
</comment>
<dbReference type="SUPFAM" id="SSF143631">
    <property type="entry name" value="ApbE-like"/>
    <property type="match status" value="1"/>
</dbReference>
<accession>A0ABU1K6M3</accession>
<evidence type="ECO:0000256" key="12">
    <source>
        <dbReference type="RuleBase" id="RU363002"/>
    </source>
</evidence>
<evidence type="ECO:0000256" key="2">
    <source>
        <dbReference type="ARBA" id="ARBA00011955"/>
    </source>
</evidence>
<keyword evidence="5 11" id="KW-0808">Transferase</keyword>
<name>A0ABU1K6M3_9FLAO</name>
<evidence type="ECO:0000313" key="13">
    <source>
        <dbReference type="EMBL" id="MDR6301267.1"/>
    </source>
</evidence>
<reference evidence="13 14" key="1">
    <citation type="submission" date="2023-07" db="EMBL/GenBank/DDBJ databases">
        <title>Genomic Encyclopedia of Type Strains, Phase IV (KMG-IV): sequencing the most valuable type-strain genomes for metagenomic binning, comparative biology and taxonomic classification.</title>
        <authorList>
            <person name="Goeker M."/>
        </authorList>
    </citation>
    <scope>NUCLEOTIDE SEQUENCE [LARGE SCALE GENOMIC DNA]</scope>
    <source>
        <strain evidence="13 14">DSM 102814</strain>
    </source>
</reference>
<dbReference type="PIRSF" id="PIRSF006268">
    <property type="entry name" value="ApbE"/>
    <property type="match status" value="1"/>
</dbReference>
<keyword evidence="6 11" id="KW-0479">Metal-binding</keyword>
<dbReference type="Proteomes" id="UP001257659">
    <property type="component" value="Unassembled WGS sequence"/>
</dbReference>
<evidence type="ECO:0000313" key="14">
    <source>
        <dbReference type="Proteomes" id="UP001257659"/>
    </source>
</evidence>
<evidence type="ECO:0000256" key="3">
    <source>
        <dbReference type="ARBA" id="ARBA00016337"/>
    </source>
</evidence>
<keyword evidence="8 11" id="KW-0460">Magnesium</keyword>